<dbReference type="PANTHER" id="PTHR43877">
    <property type="entry name" value="AMINOALKYLPHOSPHONATE N-ACETYLTRANSFERASE-RELATED-RELATED"/>
    <property type="match status" value="1"/>
</dbReference>
<dbReference type="STRING" id="1121939.L861_12430"/>
<evidence type="ECO:0000256" key="1">
    <source>
        <dbReference type="ARBA" id="ARBA00022679"/>
    </source>
</evidence>
<dbReference type="OrthoDB" id="27442at2"/>
<dbReference type="Pfam" id="PF00583">
    <property type="entry name" value="Acetyltransf_1"/>
    <property type="match status" value="1"/>
</dbReference>
<dbReference type="GO" id="GO:0016747">
    <property type="term" value="F:acyltransferase activity, transferring groups other than amino-acyl groups"/>
    <property type="evidence" value="ECO:0007669"/>
    <property type="project" value="InterPro"/>
</dbReference>
<dbReference type="Proteomes" id="UP000014463">
    <property type="component" value="Unassembled WGS sequence"/>
</dbReference>
<proteinExistence type="predicted"/>
<protein>
    <recommendedName>
        <fullName evidence="3">N-acetyltransferase domain-containing protein</fullName>
    </recommendedName>
</protein>
<reference evidence="4 5" key="1">
    <citation type="journal article" date="2013" name="Genome Announc.">
        <title>Draft genome sequence of the moderately halophilic gammaproteobacterium Halomonas anticariensis FP35.</title>
        <authorList>
            <person name="Tahrioui A."/>
            <person name="Quesada E."/>
            <person name="Llamas I."/>
        </authorList>
    </citation>
    <scope>NUCLEOTIDE SEQUENCE [LARGE SCALE GENOMIC DNA]</scope>
    <source>
        <strain evidence="5">DSM 16096 / CECT 5854 / LMG 22089 / FP35</strain>
    </source>
</reference>
<dbReference type="SUPFAM" id="SSF55729">
    <property type="entry name" value="Acyl-CoA N-acyltransferases (Nat)"/>
    <property type="match status" value="1"/>
</dbReference>
<organism evidence="4 5">
    <name type="scientific">Litchfieldella anticariensis (strain DSM 16096 / CECT 5854 / CIP 108499 / LMG 22089 / FP35)</name>
    <name type="common">Halomonas anticariensis</name>
    <dbReference type="NCBI Taxonomy" id="1121939"/>
    <lineage>
        <taxon>Bacteria</taxon>
        <taxon>Pseudomonadati</taxon>
        <taxon>Pseudomonadota</taxon>
        <taxon>Gammaproteobacteria</taxon>
        <taxon>Oceanospirillales</taxon>
        <taxon>Halomonadaceae</taxon>
        <taxon>Litchfieldella</taxon>
    </lineage>
</organism>
<dbReference type="PANTHER" id="PTHR43877:SF2">
    <property type="entry name" value="AMINOALKYLPHOSPHONATE N-ACETYLTRANSFERASE-RELATED"/>
    <property type="match status" value="1"/>
</dbReference>
<accession>S2KLQ7</accession>
<evidence type="ECO:0000256" key="2">
    <source>
        <dbReference type="ARBA" id="ARBA00023315"/>
    </source>
</evidence>
<dbReference type="EMBL" id="ASTJ01000036">
    <property type="protein sequence ID" value="EPC01373.1"/>
    <property type="molecule type" value="Genomic_DNA"/>
</dbReference>
<dbReference type="AlphaFoldDB" id="S2KLQ7"/>
<dbReference type="InterPro" id="IPR016181">
    <property type="entry name" value="Acyl_CoA_acyltransferase"/>
</dbReference>
<feature type="domain" description="N-acetyltransferase" evidence="3">
    <location>
        <begin position="3"/>
        <end position="150"/>
    </location>
</feature>
<evidence type="ECO:0000313" key="4">
    <source>
        <dbReference type="EMBL" id="EPC01373.1"/>
    </source>
</evidence>
<dbReference type="RefSeq" id="WP_016418065.1">
    <property type="nucleotide sequence ID" value="NZ_AUAB01000024.1"/>
</dbReference>
<dbReference type="PROSITE" id="PS51186">
    <property type="entry name" value="GNAT"/>
    <property type="match status" value="1"/>
</dbReference>
<sequence>MTVSLRLAHLSDLDALCRLELDCFEGDRFNRRQLAHLLRGANAVTWLAVDSDDRPVGYGTLLFRRNSRMARLYSFCVHPEARGGGLGRRLLKVLEHEAHQRGLAQIILEVRADNRVAMGLYRRMGYTIQRWLDDYYVDGCAAWQMIKPLHDVPETLPVAG</sequence>
<evidence type="ECO:0000259" key="3">
    <source>
        <dbReference type="PROSITE" id="PS51186"/>
    </source>
</evidence>
<keyword evidence="2" id="KW-0012">Acyltransferase</keyword>
<dbReference type="Gene3D" id="3.40.630.30">
    <property type="match status" value="1"/>
</dbReference>
<dbReference type="PATRIC" id="fig|1121939.11.peg.3546"/>
<name>S2KLQ7_LITA3</name>
<dbReference type="InterPro" id="IPR000182">
    <property type="entry name" value="GNAT_dom"/>
</dbReference>
<dbReference type="InterPro" id="IPR050832">
    <property type="entry name" value="Bact_Acetyltransf"/>
</dbReference>
<keyword evidence="5" id="KW-1185">Reference proteome</keyword>
<dbReference type="eggNOG" id="COG0456">
    <property type="taxonomic scope" value="Bacteria"/>
</dbReference>
<gene>
    <name evidence="4" type="ORF">L861_12430</name>
</gene>
<evidence type="ECO:0000313" key="5">
    <source>
        <dbReference type="Proteomes" id="UP000014463"/>
    </source>
</evidence>
<keyword evidence="1" id="KW-0808">Transferase</keyword>
<comment type="caution">
    <text evidence="4">The sequence shown here is derived from an EMBL/GenBank/DDBJ whole genome shotgun (WGS) entry which is preliminary data.</text>
</comment>